<dbReference type="RefSeq" id="WP_039846831.1">
    <property type="nucleotide sequence ID" value="NZ_CP006877.1"/>
</dbReference>
<evidence type="ECO:0008006" key="3">
    <source>
        <dbReference type="Google" id="ProtNLM"/>
    </source>
</evidence>
<sequence>MKPIDFSKDDKAALIARVQHFFDKELDQPVGLLKSELVLDFFAKEIGAAYYKQGLQDAHAAFLKRADDLADDIYGLEQAARD</sequence>
<organism evidence="1 2">
    <name type="scientific">Rhizobium gallicum bv. gallicum R602sp</name>
    <dbReference type="NCBI Taxonomy" id="1041138"/>
    <lineage>
        <taxon>Bacteria</taxon>
        <taxon>Pseudomonadati</taxon>
        <taxon>Pseudomonadota</taxon>
        <taxon>Alphaproteobacteria</taxon>
        <taxon>Hyphomicrobiales</taxon>
        <taxon>Rhizobiaceae</taxon>
        <taxon>Rhizobium/Agrobacterium group</taxon>
        <taxon>Rhizobium</taxon>
    </lineage>
</organism>
<evidence type="ECO:0000313" key="2">
    <source>
        <dbReference type="Proteomes" id="UP000031368"/>
    </source>
</evidence>
<dbReference type="Proteomes" id="UP000031368">
    <property type="component" value="Chromosome"/>
</dbReference>
<protein>
    <recommendedName>
        <fullName evidence="3">DUF2164 domain-containing protein</fullName>
    </recommendedName>
</protein>
<dbReference type="Pfam" id="PF09932">
    <property type="entry name" value="DUF2164"/>
    <property type="match status" value="1"/>
</dbReference>
<dbReference type="AlphaFoldDB" id="A0A0B4X3T2"/>
<name>A0A0B4X3T2_9HYPH</name>
<keyword evidence="2" id="KW-1185">Reference proteome</keyword>
<evidence type="ECO:0000313" key="1">
    <source>
        <dbReference type="EMBL" id="AJD41796.1"/>
    </source>
</evidence>
<gene>
    <name evidence="1" type="ORF">RGR602_CH02471</name>
</gene>
<dbReference type="EMBL" id="CP006877">
    <property type="protein sequence ID" value="AJD41796.1"/>
    <property type="molecule type" value="Genomic_DNA"/>
</dbReference>
<proteinExistence type="predicted"/>
<dbReference type="InterPro" id="IPR018680">
    <property type="entry name" value="DUF2164"/>
</dbReference>
<dbReference type="HOGENOM" id="CLU_157964_2_1_5"/>
<dbReference type="KEGG" id="rga:RGR602_CH02471"/>
<reference evidence="1 2" key="1">
    <citation type="submission" date="2013-11" db="EMBL/GenBank/DDBJ databases">
        <title>Complete genome sequence of Rhizobium gallicum bv. gallicum R602.</title>
        <authorList>
            <person name="Bustos P."/>
            <person name="Santamaria R.I."/>
            <person name="Lozano L."/>
            <person name="Acosta J.L."/>
            <person name="Ormeno-Orrillo E."/>
            <person name="Rogel M.A."/>
            <person name="Romero D."/>
            <person name="Cevallos M.A."/>
            <person name="Martinez-Romero E."/>
            <person name="Gonzalez V."/>
        </authorList>
    </citation>
    <scope>NUCLEOTIDE SEQUENCE [LARGE SCALE GENOMIC DNA]</scope>
    <source>
        <strain evidence="1 2">R602</strain>
    </source>
</reference>
<accession>A0A0B4X3T2</accession>